<dbReference type="InterPro" id="IPR012337">
    <property type="entry name" value="RNaseH-like_sf"/>
</dbReference>
<dbReference type="EMBL" id="QCYY01000505">
    <property type="protein sequence ID" value="ROT84730.1"/>
    <property type="molecule type" value="Genomic_DNA"/>
</dbReference>
<evidence type="ECO:0008006" key="4">
    <source>
        <dbReference type="Google" id="ProtNLM"/>
    </source>
</evidence>
<sequence>MSPFAKSLERELASVCLVGSSGDVVKVPRGLLVSASPCLAGALDGCASPVLLMPDVTPKQMARLLRRLQGEVLEEAEEELSDIAWRYNIALPSSNSEVPLPLKKRQVDFTPPSSPESHASLPEFPRATPSPPPEALRNHGAPNTPTEHLGSDRATLSPPMHSPSAPSRLRLLLRRPPSCQPFPSCPTCSLGAWSPLPTRRRSTACSTSFRTSLPSCVPTLQLLPQDSGRRSAPLDPSRGIQGLHHVRGLREGDPGDEHPHAPPATPQAASGACTVLRRAEVQSDRGTNFTSEFFAKVLKELGIKQTLSTAYPESQGARQQSQCYVNIAVRTRNVGMRVCLLWCLLAEKLLMNHWVSPHLTYSLVGKQEAL</sequence>
<dbReference type="Proteomes" id="UP000283509">
    <property type="component" value="Unassembled WGS sequence"/>
</dbReference>
<keyword evidence="3" id="KW-1185">Reference proteome</keyword>
<dbReference type="InterPro" id="IPR036397">
    <property type="entry name" value="RNaseH_sf"/>
</dbReference>
<feature type="compositionally biased region" description="Basic and acidic residues" evidence="1">
    <location>
        <begin position="248"/>
        <end position="260"/>
    </location>
</feature>
<evidence type="ECO:0000256" key="1">
    <source>
        <dbReference type="SAM" id="MobiDB-lite"/>
    </source>
</evidence>
<dbReference type="SUPFAM" id="SSF53098">
    <property type="entry name" value="Ribonuclease H-like"/>
    <property type="match status" value="1"/>
</dbReference>
<reference evidence="2 3" key="1">
    <citation type="submission" date="2018-04" db="EMBL/GenBank/DDBJ databases">
        <authorList>
            <person name="Zhang X."/>
            <person name="Yuan J."/>
            <person name="Li F."/>
            <person name="Xiang J."/>
        </authorList>
    </citation>
    <scope>NUCLEOTIDE SEQUENCE [LARGE SCALE GENOMIC DNA]</scope>
    <source>
        <tissue evidence="2">Muscle</tissue>
    </source>
</reference>
<comment type="caution">
    <text evidence="2">The sequence shown here is derived from an EMBL/GenBank/DDBJ whole genome shotgun (WGS) entry which is preliminary data.</text>
</comment>
<evidence type="ECO:0000313" key="2">
    <source>
        <dbReference type="EMBL" id="ROT84730.1"/>
    </source>
</evidence>
<evidence type="ECO:0000313" key="3">
    <source>
        <dbReference type="Proteomes" id="UP000283509"/>
    </source>
</evidence>
<reference evidence="2 3" key="2">
    <citation type="submission" date="2019-01" db="EMBL/GenBank/DDBJ databases">
        <title>The decoding of complex shrimp genome reveals the adaptation for benthos swimmer, frequently molting mechanism and breeding impact on genome.</title>
        <authorList>
            <person name="Sun Y."/>
            <person name="Gao Y."/>
            <person name="Yu Y."/>
        </authorList>
    </citation>
    <scope>NUCLEOTIDE SEQUENCE [LARGE SCALE GENOMIC DNA]</scope>
    <source>
        <tissue evidence="2">Muscle</tissue>
    </source>
</reference>
<proteinExistence type="predicted"/>
<feature type="region of interest" description="Disordered" evidence="1">
    <location>
        <begin position="220"/>
        <end position="269"/>
    </location>
</feature>
<protein>
    <recommendedName>
        <fullName evidence="4">Integrase catalytic domain-containing protein</fullName>
    </recommendedName>
</protein>
<accession>A0A3R7Q312</accession>
<dbReference type="AlphaFoldDB" id="A0A3R7Q312"/>
<feature type="region of interest" description="Disordered" evidence="1">
    <location>
        <begin position="105"/>
        <end position="166"/>
    </location>
</feature>
<gene>
    <name evidence="2" type="ORF">C7M84_022075</name>
</gene>
<name>A0A3R7Q312_PENVA</name>
<dbReference type="GO" id="GO:0003676">
    <property type="term" value="F:nucleic acid binding"/>
    <property type="evidence" value="ECO:0007669"/>
    <property type="project" value="InterPro"/>
</dbReference>
<organism evidence="2 3">
    <name type="scientific">Penaeus vannamei</name>
    <name type="common">Whiteleg shrimp</name>
    <name type="synonym">Litopenaeus vannamei</name>
    <dbReference type="NCBI Taxonomy" id="6689"/>
    <lineage>
        <taxon>Eukaryota</taxon>
        <taxon>Metazoa</taxon>
        <taxon>Ecdysozoa</taxon>
        <taxon>Arthropoda</taxon>
        <taxon>Crustacea</taxon>
        <taxon>Multicrustacea</taxon>
        <taxon>Malacostraca</taxon>
        <taxon>Eumalacostraca</taxon>
        <taxon>Eucarida</taxon>
        <taxon>Decapoda</taxon>
        <taxon>Dendrobranchiata</taxon>
        <taxon>Penaeoidea</taxon>
        <taxon>Penaeidae</taxon>
        <taxon>Penaeus</taxon>
    </lineage>
</organism>
<dbReference type="Gene3D" id="3.30.420.10">
    <property type="entry name" value="Ribonuclease H-like superfamily/Ribonuclease H"/>
    <property type="match status" value="1"/>
</dbReference>